<proteinExistence type="predicted"/>
<name>A0AAJ7LD68_LATCA</name>
<gene>
    <name evidence="3" type="primary">LOC108875766</name>
</gene>
<protein>
    <submittedName>
        <fullName evidence="3">Uncharacterized protein LOC108875766 isoform X1</fullName>
    </submittedName>
</protein>
<reference evidence="3" key="1">
    <citation type="submission" date="2025-08" db="UniProtKB">
        <authorList>
            <consortium name="RefSeq"/>
        </authorList>
    </citation>
    <scope>IDENTIFICATION</scope>
    <source>
        <tissue evidence="3">Brain</tissue>
    </source>
</reference>
<accession>A0AAJ7LD68</accession>
<feature type="compositionally biased region" description="Polar residues" evidence="1">
    <location>
        <begin position="269"/>
        <end position="283"/>
    </location>
</feature>
<evidence type="ECO:0000313" key="3">
    <source>
        <dbReference type="RefSeq" id="XP_018520401.1"/>
    </source>
</evidence>
<feature type="compositionally biased region" description="Basic and acidic residues" evidence="1">
    <location>
        <begin position="28"/>
        <end position="44"/>
    </location>
</feature>
<dbReference type="AlphaFoldDB" id="A0AAJ7LD68"/>
<feature type="region of interest" description="Disordered" evidence="1">
    <location>
        <begin position="1"/>
        <end position="57"/>
    </location>
</feature>
<evidence type="ECO:0000313" key="2">
    <source>
        <dbReference type="Proteomes" id="UP000694890"/>
    </source>
</evidence>
<sequence>MGEMDDCEGMEGRPSVAPEPCVKKPKRPLSEEARRVKRENDRQRGRTRVNLGPAYSPWKKLRDKNGFKTDAEMAFFLINIYLRTKSESRPERPSLEKSSSTETCESVHYEYPLMMSSPNEDEQETCAAPSVKSSENGKEPGKKVAACQRPKSQDEWTTSKQSENKENRDIQEDEDEEFCTSLSVGDGRYLVDLGSSSEFIVDEECILQLFRSCRECNRKCTVRKYTEGLKLVVNQACSFCPSRCKWTNLPDEKDDADSGFQINGKDTAYGQTNTAMSLSSNTS</sequence>
<dbReference type="RefSeq" id="XP_018520401.1">
    <property type="nucleotide sequence ID" value="XM_018664885.2"/>
</dbReference>
<dbReference type="KEGG" id="lcf:108875766"/>
<evidence type="ECO:0000256" key="1">
    <source>
        <dbReference type="SAM" id="MobiDB-lite"/>
    </source>
</evidence>
<organism evidence="2 3">
    <name type="scientific">Lates calcarifer</name>
    <name type="common">Barramundi</name>
    <name type="synonym">Holocentrus calcarifer</name>
    <dbReference type="NCBI Taxonomy" id="8187"/>
    <lineage>
        <taxon>Eukaryota</taxon>
        <taxon>Metazoa</taxon>
        <taxon>Chordata</taxon>
        <taxon>Craniata</taxon>
        <taxon>Vertebrata</taxon>
        <taxon>Euteleostomi</taxon>
        <taxon>Actinopterygii</taxon>
        <taxon>Neopterygii</taxon>
        <taxon>Teleostei</taxon>
        <taxon>Neoteleostei</taxon>
        <taxon>Acanthomorphata</taxon>
        <taxon>Carangaria</taxon>
        <taxon>Carangaria incertae sedis</taxon>
        <taxon>Centropomidae</taxon>
        <taxon>Lates</taxon>
    </lineage>
</organism>
<dbReference type="Proteomes" id="UP000694890">
    <property type="component" value="Linkage group LG5"/>
</dbReference>
<feature type="region of interest" description="Disordered" evidence="1">
    <location>
        <begin position="255"/>
        <end position="283"/>
    </location>
</feature>
<dbReference type="GeneID" id="108875766"/>
<feature type="region of interest" description="Disordered" evidence="1">
    <location>
        <begin position="117"/>
        <end position="177"/>
    </location>
</feature>